<sequence length="387" mass="41376">MPNNNNASVTKRNRAEACLIIRPVPPIEQPAGLIYRQPLAAQIPGTDAMDDLAPWKPDDAFNPQASVEDIYYCFRLLLGRNPSPAEWPGHSGLAGNDLHNVVRSYLDSRECAERGLLGPQKELDVQLTKAEGFSIYTSQDDLAVGKHVAAGVYEPAVAALFRSILRPGMGVIDLGANIGFFSMLAASLVGPQGFVLAVEPNLANVRMLEASRRVNGFHHVTVAACGAGTAPGLLTLNAAFSNGMTGPVGNDLADLMTAQIVPCLPVKALLPPDRAIDFIKIDVEGAEHLVLSAARDVIAKWRPTIVSEFSPGMLEGNSGVSGEQYLEFFADLGYRASVVDGRMDAPAATVAEIMAEYRRSGDDHIDILLVPATPTRSKSGWRRLLGG</sequence>
<organism evidence="2 3">
    <name type="scientific">Lichenicoccus roseus</name>
    <dbReference type="NCBI Taxonomy" id="2683649"/>
    <lineage>
        <taxon>Bacteria</taxon>
        <taxon>Pseudomonadati</taxon>
        <taxon>Pseudomonadota</taxon>
        <taxon>Alphaproteobacteria</taxon>
        <taxon>Acetobacterales</taxon>
        <taxon>Acetobacteraceae</taxon>
        <taxon>Lichenicoccus</taxon>
    </lineage>
</organism>
<dbReference type="NCBIfam" id="TIGR01444">
    <property type="entry name" value="fkbM_fam"/>
    <property type="match status" value="1"/>
</dbReference>
<dbReference type="Pfam" id="PF05050">
    <property type="entry name" value="Methyltransf_21"/>
    <property type="match status" value="1"/>
</dbReference>
<accession>A0A5R9J3J3</accession>
<dbReference type="GO" id="GO:0008168">
    <property type="term" value="F:methyltransferase activity"/>
    <property type="evidence" value="ECO:0007669"/>
    <property type="project" value="UniProtKB-KW"/>
</dbReference>
<dbReference type="GO" id="GO:0032259">
    <property type="term" value="P:methylation"/>
    <property type="evidence" value="ECO:0007669"/>
    <property type="project" value="UniProtKB-KW"/>
</dbReference>
<dbReference type="InterPro" id="IPR006342">
    <property type="entry name" value="FkbM_mtfrase"/>
</dbReference>
<dbReference type="EMBL" id="VCDI01000006">
    <property type="protein sequence ID" value="TLU71423.1"/>
    <property type="molecule type" value="Genomic_DNA"/>
</dbReference>
<dbReference type="PANTHER" id="PTHR34203">
    <property type="entry name" value="METHYLTRANSFERASE, FKBM FAMILY PROTEIN"/>
    <property type="match status" value="1"/>
</dbReference>
<evidence type="ECO:0000259" key="1">
    <source>
        <dbReference type="Pfam" id="PF05050"/>
    </source>
</evidence>
<reference evidence="2 3" key="1">
    <citation type="submission" date="2019-05" db="EMBL/GenBank/DDBJ databases">
        <authorList>
            <person name="Pankratov T."/>
            <person name="Grouzdev D."/>
        </authorList>
    </citation>
    <scope>NUCLEOTIDE SEQUENCE [LARGE SCALE GENOMIC DNA]</scope>
    <source>
        <strain evidence="2 3">KEBCLARHB70R</strain>
    </source>
</reference>
<dbReference type="Gene3D" id="3.40.50.150">
    <property type="entry name" value="Vaccinia Virus protein VP39"/>
    <property type="match status" value="1"/>
</dbReference>
<dbReference type="Proteomes" id="UP000305654">
    <property type="component" value="Unassembled WGS sequence"/>
</dbReference>
<gene>
    <name evidence="2" type="ORF">FE263_16080</name>
</gene>
<dbReference type="InterPro" id="IPR029063">
    <property type="entry name" value="SAM-dependent_MTases_sf"/>
</dbReference>
<dbReference type="InterPro" id="IPR052514">
    <property type="entry name" value="SAM-dependent_MTase"/>
</dbReference>
<comment type="caution">
    <text evidence="2">The sequence shown here is derived from an EMBL/GenBank/DDBJ whole genome shotgun (WGS) entry which is preliminary data.</text>
</comment>
<proteinExistence type="predicted"/>
<protein>
    <submittedName>
        <fullName evidence="2">FkbM family methyltransferase</fullName>
    </submittedName>
</protein>
<keyword evidence="2" id="KW-0808">Transferase</keyword>
<dbReference type="OrthoDB" id="5679686at2"/>
<evidence type="ECO:0000313" key="2">
    <source>
        <dbReference type="EMBL" id="TLU71423.1"/>
    </source>
</evidence>
<dbReference type="SUPFAM" id="SSF53335">
    <property type="entry name" value="S-adenosyl-L-methionine-dependent methyltransferases"/>
    <property type="match status" value="1"/>
</dbReference>
<evidence type="ECO:0000313" key="3">
    <source>
        <dbReference type="Proteomes" id="UP000305654"/>
    </source>
</evidence>
<name>A0A5R9J3J3_9PROT</name>
<feature type="domain" description="Methyltransferase FkbM" evidence="1">
    <location>
        <begin position="173"/>
        <end position="335"/>
    </location>
</feature>
<dbReference type="PANTHER" id="PTHR34203:SF15">
    <property type="entry name" value="SLL1173 PROTEIN"/>
    <property type="match status" value="1"/>
</dbReference>
<keyword evidence="3" id="KW-1185">Reference proteome</keyword>
<dbReference type="AlphaFoldDB" id="A0A5R9J3J3"/>
<keyword evidence="2" id="KW-0489">Methyltransferase</keyword>